<keyword evidence="5" id="KW-1003">Cell membrane</keyword>
<evidence type="ECO:0000256" key="1">
    <source>
        <dbReference type="ARBA" id="ARBA00002264"/>
    </source>
</evidence>
<evidence type="ECO:0000259" key="13">
    <source>
        <dbReference type="PROSITE" id="PS50928"/>
    </source>
</evidence>
<organism evidence="14 15">
    <name type="scientific">Yoonia litorea</name>
    <dbReference type="NCBI Taxonomy" id="1123755"/>
    <lineage>
        <taxon>Bacteria</taxon>
        <taxon>Pseudomonadati</taxon>
        <taxon>Pseudomonadota</taxon>
        <taxon>Alphaproteobacteria</taxon>
        <taxon>Rhodobacterales</taxon>
        <taxon>Paracoccaceae</taxon>
        <taxon>Yoonia</taxon>
    </lineage>
</organism>
<dbReference type="Gene3D" id="1.10.3720.10">
    <property type="entry name" value="MetI-like"/>
    <property type="match status" value="1"/>
</dbReference>
<proteinExistence type="inferred from homology"/>
<evidence type="ECO:0000256" key="7">
    <source>
        <dbReference type="ARBA" id="ARBA00022597"/>
    </source>
</evidence>
<evidence type="ECO:0000256" key="11">
    <source>
        <dbReference type="ARBA" id="ARBA00041109"/>
    </source>
</evidence>
<feature type="transmembrane region" description="Helical" evidence="12">
    <location>
        <begin position="159"/>
        <end position="181"/>
    </location>
</feature>
<evidence type="ECO:0000256" key="8">
    <source>
        <dbReference type="ARBA" id="ARBA00022692"/>
    </source>
</evidence>
<reference evidence="14 15" key="1">
    <citation type="submission" date="2016-10" db="EMBL/GenBank/DDBJ databases">
        <authorList>
            <person name="de Groot N.N."/>
        </authorList>
    </citation>
    <scope>NUCLEOTIDE SEQUENCE [LARGE SCALE GENOMIC DNA]</scope>
    <source>
        <strain evidence="14 15">DSM 29433</strain>
    </source>
</reference>
<comment type="function">
    <text evidence="1">Part of the ABC transporter complex MalEFGK involved in maltose/maltodextrin import. Probably responsible for the translocation of the substrate across the membrane.</text>
</comment>
<evidence type="ECO:0000256" key="12">
    <source>
        <dbReference type="RuleBase" id="RU363032"/>
    </source>
</evidence>
<evidence type="ECO:0000256" key="6">
    <source>
        <dbReference type="ARBA" id="ARBA00022519"/>
    </source>
</evidence>
<dbReference type="AlphaFoldDB" id="A0A1I6N0U0"/>
<dbReference type="GO" id="GO:0042956">
    <property type="term" value="P:maltodextrin transmembrane transport"/>
    <property type="evidence" value="ECO:0007669"/>
    <property type="project" value="TreeGrafter"/>
</dbReference>
<evidence type="ECO:0000256" key="4">
    <source>
        <dbReference type="ARBA" id="ARBA00022448"/>
    </source>
</evidence>
<comment type="subcellular location">
    <subcellularLocation>
        <location evidence="2">Cell inner membrane</location>
        <topology evidence="2">Multi-pass membrane protein</topology>
    </subcellularLocation>
    <subcellularLocation>
        <location evidence="12">Cell membrane</location>
        <topology evidence="12">Multi-pass membrane protein</topology>
    </subcellularLocation>
</comment>
<keyword evidence="7" id="KW-0762">Sugar transport</keyword>
<dbReference type="EMBL" id="FOZM01000003">
    <property type="protein sequence ID" value="SFS21524.1"/>
    <property type="molecule type" value="Genomic_DNA"/>
</dbReference>
<dbReference type="SUPFAM" id="SSF161098">
    <property type="entry name" value="MetI-like"/>
    <property type="match status" value="1"/>
</dbReference>
<evidence type="ECO:0000313" key="14">
    <source>
        <dbReference type="EMBL" id="SFS21524.1"/>
    </source>
</evidence>
<keyword evidence="4 12" id="KW-0813">Transport</keyword>
<dbReference type="Pfam" id="PF00528">
    <property type="entry name" value="BPD_transp_1"/>
    <property type="match status" value="1"/>
</dbReference>
<protein>
    <recommendedName>
        <fullName evidence="11">Maltose/maltodextrin transport system permease protein MalG</fullName>
    </recommendedName>
</protein>
<keyword evidence="10 12" id="KW-0472">Membrane</keyword>
<dbReference type="STRING" id="1123755.SAMN05444714_2853"/>
<dbReference type="PROSITE" id="PS50928">
    <property type="entry name" value="ABC_TM1"/>
    <property type="match status" value="1"/>
</dbReference>
<evidence type="ECO:0000256" key="5">
    <source>
        <dbReference type="ARBA" id="ARBA00022475"/>
    </source>
</evidence>
<dbReference type="FunFam" id="1.10.3720.10:FF:000010">
    <property type="entry name" value="Maltose ABC transporter permease MalG"/>
    <property type="match status" value="1"/>
</dbReference>
<keyword evidence="15" id="KW-1185">Reference proteome</keyword>
<dbReference type="PANTHER" id="PTHR32243:SF50">
    <property type="entry name" value="MALTOSE_MALTODEXTRIN TRANSPORT SYSTEM PERMEASE PROTEIN MALG"/>
    <property type="match status" value="1"/>
</dbReference>
<evidence type="ECO:0000256" key="2">
    <source>
        <dbReference type="ARBA" id="ARBA00004429"/>
    </source>
</evidence>
<dbReference type="InterPro" id="IPR050901">
    <property type="entry name" value="BP-dep_ABC_trans_perm"/>
</dbReference>
<keyword evidence="8 12" id="KW-0812">Transmembrane</keyword>
<dbReference type="InterPro" id="IPR035906">
    <property type="entry name" value="MetI-like_sf"/>
</dbReference>
<dbReference type="RefSeq" id="WP_090209877.1">
    <property type="nucleotide sequence ID" value="NZ_FOZM01000003.1"/>
</dbReference>
<feature type="transmembrane region" description="Helical" evidence="12">
    <location>
        <begin position="14"/>
        <end position="39"/>
    </location>
</feature>
<dbReference type="OrthoDB" id="9815445at2"/>
<keyword evidence="9 12" id="KW-1133">Transmembrane helix</keyword>
<sequence length="296" mass="32677">MIVERPKDLLIKKILAHGFMLIFLALILFPFFMVLSISFREGNFSVGSIIPENPTLEHWYLAFGLDYTRADGTVVEPPYPVLLWMWNSIKIGLIAGFGVLVIATISAYAFSRIRIKGKSAMLDGLFLIQMFPTTLALVAIYAIFDALGEVSPFLGLDSHVALILIYMAGVTLHIWTIKGYFDSIDTALDKAAAIDGATPWQTFRFIFLPLAVPIMSVVFVLAFIGFINDYPIASVLIRSESQMTLAVGSRLYLNEFRYLWGDFAAAAILSGLPITVVFLIAQRYLVSGLSDGAVKG</sequence>
<evidence type="ECO:0000256" key="10">
    <source>
        <dbReference type="ARBA" id="ARBA00023136"/>
    </source>
</evidence>
<accession>A0A1I6N0U0</accession>
<dbReference type="NCBIfam" id="NF008231">
    <property type="entry name" value="PRK10998.1"/>
    <property type="match status" value="1"/>
</dbReference>
<comment type="similarity">
    <text evidence="3">Belongs to the binding-protein-dependent transport system permease family. MalFG subfamily.</text>
</comment>
<feature type="transmembrane region" description="Helical" evidence="12">
    <location>
        <begin position="122"/>
        <end position="144"/>
    </location>
</feature>
<dbReference type="GO" id="GO:0005886">
    <property type="term" value="C:plasma membrane"/>
    <property type="evidence" value="ECO:0007669"/>
    <property type="project" value="UniProtKB-SubCell"/>
</dbReference>
<feature type="transmembrane region" description="Helical" evidence="12">
    <location>
        <begin position="258"/>
        <end position="281"/>
    </location>
</feature>
<evidence type="ECO:0000256" key="3">
    <source>
        <dbReference type="ARBA" id="ARBA00009047"/>
    </source>
</evidence>
<name>A0A1I6N0U0_9RHOB</name>
<dbReference type="PANTHER" id="PTHR32243">
    <property type="entry name" value="MALTOSE TRANSPORT SYSTEM PERMEASE-RELATED"/>
    <property type="match status" value="1"/>
</dbReference>
<evidence type="ECO:0000313" key="15">
    <source>
        <dbReference type="Proteomes" id="UP000198926"/>
    </source>
</evidence>
<feature type="transmembrane region" description="Helical" evidence="12">
    <location>
        <begin position="202"/>
        <end position="227"/>
    </location>
</feature>
<gene>
    <name evidence="14" type="ORF">SAMN05444714_2853</name>
</gene>
<evidence type="ECO:0000256" key="9">
    <source>
        <dbReference type="ARBA" id="ARBA00022989"/>
    </source>
</evidence>
<dbReference type="InterPro" id="IPR000515">
    <property type="entry name" value="MetI-like"/>
</dbReference>
<dbReference type="GO" id="GO:0015423">
    <property type="term" value="F:ABC-type maltose transporter activity"/>
    <property type="evidence" value="ECO:0007669"/>
    <property type="project" value="TreeGrafter"/>
</dbReference>
<feature type="transmembrane region" description="Helical" evidence="12">
    <location>
        <begin position="89"/>
        <end position="110"/>
    </location>
</feature>
<dbReference type="Proteomes" id="UP000198926">
    <property type="component" value="Unassembled WGS sequence"/>
</dbReference>
<keyword evidence="6" id="KW-0997">Cell inner membrane</keyword>
<dbReference type="CDD" id="cd06261">
    <property type="entry name" value="TM_PBP2"/>
    <property type="match status" value="1"/>
</dbReference>
<feature type="domain" description="ABC transmembrane type-1" evidence="13">
    <location>
        <begin position="85"/>
        <end position="281"/>
    </location>
</feature>